<keyword evidence="6" id="KW-1185">Reference proteome</keyword>
<dbReference type="GO" id="GO:0071949">
    <property type="term" value="F:FAD binding"/>
    <property type="evidence" value="ECO:0007669"/>
    <property type="project" value="InterPro"/>
</dbReference>
<name>A0A327WQX0_LARAB</name>
<dbReference type="Proteomes" id="UP000248790">
    <property type="component" value="Unassembled WGS sequence"/>
</dbReference>
<accession>A0A327WQX0</accession>
<reference evidence="5 6" key="1">
    <citation type="submission" date="2018-06" db="EMBL/GenBank/DDBJ databases">
        <title>Genomic Encyclopedia of Archaeal and Bacterial Type Strains, Phase II (KMG-II): from individual species to whole genera.</title>
        <authorList>
            <person name="Goeker M."/>
        </authorList>
    </citation>
    <scope>NUCLEOTIDE SEQUENCE [LARGE SCALE GENOMIC DNA]</scope>
    <source>
        <strain evidence="5 6">DSM 21851</strain>
    </source>
</reference>
<evidence type="ECO:0000313" key="6">
    <source>
        <dbReference type="Proteomes" id="UP000248790"/>
    </source>
</evidence>
<proteinExistence type="predicted"/>
<dbReference type="InterPro" id="IPR036188">
    <property type="entry name" value="FAD/NAD-bd_sf"/>
</dbReference>
<dbReference type="OrthoDB" id="9766816at2"/>
<evidence type="ECO:0000259" key="4">
    <source>
        <dbReference type="Pfam" id="PF01494"/>
    </source>
</evidence>
<dbReference type="EMBL" id="QLMC01000006">
    <property type="protein sequence ID" value="RAJ93242.1"/>
    <property type="molecule type" value="Genomic_DNA"/>
</dbReference>
<evidence type="ECO:0000256" key="1">
    <source>
        <dbReference type="ARBA" id="ARBA00001974"/>
    </source>
</evidence>
<dbReference type="RefSeq" id="WP_111630765.1">
    <property type="nucleotide sequence ID" value="NZ_QLMC01000006.1"/>
</dbReference>
<evidence type="ECO:0000256" key="3">
    <source>
        <dbReference type="ARBA" id="ARBA00022827"/>
    </source>
</evidence>
<dbReference type="Gene3D" id="3.40.30.120">
    <property type="match status" value="1"/>
</dbReference>
<dbReference type="InterPro" id="IPR002938">
    <property type="entry name" value="FAD-bd"/>
</dbReference>
<dbReference type="GO" id="GO:0016709">
    <property type="term" value="F:oxidoreductase activity, acting on paired donors, with incorporation or reduction of molecular oxygen, NAD(P)H as one donor, and incorporation of one atom of oxygen"/>
    <property type="evidence" value="ECO:0007669"/>
    <property type="project" value="UniProtKB-ARBA"/>
</dbReference>
<dbReference type="Pfam" id="PF01494">
    <property type="entry name" value="FAD_binding_3"/>
    <property type="match status" value="1"/>
</dbReference>
<dbReference type="SUPFAM" id="SSF51905">
    <property type="entry name" value="FAD/NAD(P)-binding domain"/>
    <property type="match status" value="1"/>
</dbReference>
<keyword evidence="3" id="KW-0274">FAD</keyword>
<dbReference type="PANTHER" id="PTHR43004:SF19">
    <property type="entry name" value="BINDING MONOOXYGENASE, PUTATIVE (JCVI)-RELATED"/>
    <property type="match status" value="1"/>
</dbReference>
<evidence type="ECO:0000256" key="2">
    <source>
        <dbReference type="ARBA" id="ARBA00022630"/>
    </source>
</evidence>
<comment type="caution">
    <text evidence="5">The sequence shown here is derived from an EMBL/GenBank/DDBJ whole genome shotgun (WGS) entry which is preliminary data.</text>
</comment>
<protein>
    <submittedName>
        <fullName evidence="5">2-polyprenyl-6-methoxyphenol hydroxylase-like FAD-dependent oxidoreductase</fullName>
    </submittedName>
</protein>
<dbReference type="Gene3D" id="3.30.70.2450">
    <property type="match status" value="1"/>
</dbReference>
<dbReference type="InterPro" id="IPR050641">
    <property type="entry name" value="RIFMO-like"/>
</dbReference>
<dbReference type="PRINTS" id="PR00420">
    <property type="entry name" value="RNGMNOXGNASE"/>
</dbReference>
<keyword evidence="2" id="KW-0285">Flavoprotein</keyword>
<gene>
    <name evidence="5" type="ORF">LX87_04754</name>
</gene>
<dbReference type="PANTHER" id="PTHR43004">
    <property type="entry name" value="TRK SYSTEM POTASSIUM UPTAKE PROTEIN"/>
    <property type="match status" value="1"/>
</dbReference>
<comment type="cofactor">
    <cofactor evidence="1">
        <name>FAD</name>
        <dbReference type="ChEBI" id="CHEBI:57692"/>
    </cofactor>
</comment>
<sequence>MHSVLVVGAGPVGLVMAAELARHGVPCRIIDALPQPSPYCRALGVTTRTLEVWEDMGILRDTMDAGIWISGRRVTIAGRPAQTYREDLSQFPYAHTSLSIPQPLTESILTRHLASFGISVERGVTLTSLTQDDKTVCVRLESADGKTEETQFRYVVGCDGAHSFVRQAAGIDFEGEMMPFEFMLGDVQMDWQLPRGYAFQSIQPATHAAPEFFVAIPLPEPNRYRVSMLAPTDSTPDRAGTDHGIQSERAAPGLELLQAKADQLVGEPIRLSDLRWSSIFRISMRLARSYQAGRVFLAGDAAHIHPPTGGQGMNTGIQDAYNLAWKLALVLRGKSPMSLLESYTMERRQEAENVIERSVRASMNTGAAGFKTDKLADTQLTVSYRHSPWVEPVSDANWSSALQPGDRAPDCPGLRRQGVGYPFRLFDVLRGTAHVLLLNLPEPTQGSLDDLHALAARLRDEFGEDLGLYLRIVVISPQAEGISYFPQITWVYDPDGSFAPTYSSPNESSWLIRPDGYISWCGTGLNNNHLFFYLQKLFATH</sequence>
<evidence type="ECO:0000313" key="5">
    <source>
        <dbReference type="EMBL" id="RAJ93242.1"/>
    </source>
</evidence>
<dbReference type="AlphaFoldDB" id="A0A327WQX0"/>
<organism evidence="5 6">
    <name type="scientific">Larkinella arboricola</name>
    <dbReference type="NCBI Taxonomy" id="643671"/>
    <lineage>
        <taxon>Bacteria</taxon>
        <taxon>Pseudomonadati</taxon>
        <taxon>Bacteroidota</taxon>
        <taxon>Cytophagia</taxon>
        <taxon>Cytophagales</taxon>
        <taxon>Spirosomataceae</taxon>
        <taxon>Larkinella</taxon>
    </lineage>
</organism>
<dbReference type="Gene3D" id="3.50.50.60">
    <property type="entry name" value="FAD/NAD(P)-binding domain"/>
    <property type="match status" value="1"/>
</dbReference>
<feature type="domain" description="FAD-binding" evidence="4">
    <location>
        <begin position="3"/>
        <end position="358"/>
    </location>
</feature>